<feature type="compositionally biased region" description="Acidic residues" evidence="6">
    <location>
        <begin position="1"/>
        <end position="11"/>
    </location>
</feature>
<dbReference type="OMA" id="KEWAKIA"/>
<evidence type="ECO:0000313" key="9">
    <source>
        <dbReference type="Proteomes" id="UP000002009"/>
    </source>
</evidence>
<dbReference type="InterPro" id="IPR016177">
    <property type="entry name" value="DNA-bd_dom_sf"/>
</dbReference>
<dbReference type="GO" id="GO:0003700">
    <property type="term" value="F:DNA-binding transcription factor activity"/>
    <property type="evidence" value="ECO:0007669"/>
    <property type="project" value="InterPro"/>
</dbReference>
<keyword evidence="9" id="KW-1185">Reference proteome</keyword>
<evidence type="ECO:0000256" key="5">
    <source>
        <dbReference type="ARBA" id="ARBA00023242"/>
    </source>
</evidence>
<dbReference type="Gene3D" id="3.30.730.10">
    <property type="entry name" value="AP2/ERF domain"/>
    <property type="match status" value="2"/>
</dbReference>
<keyword evidence="2" id="KW-0805">Transcription regulation</keyword>
<evidence type="ECO:0000256" key="2">
    <source>
        <dbReference type="ARBA" id="ARBA00023015"/>
    </source>
</evidence>
<dbReference type="SUPFAM" id="SSF54171">
    <property type="entry name" value="DNA-binding domain"/>
    <property type="match status" value="2"/>
</dbReference>
<evidence type="ECO:0000256" key="1">
    <source>
        <dbReference type="ARBA" id="ARBA00004123"/>
    </source>
</evidence>
<proteinExistence type="predicted"/>
<protein>
    <recommendedName>
        <fullName evidence="7">AP2/ERF domain-containing protein</fullName>
    </recommendedName>
</protein>
<keyword evidence="3" id="KW-0238">DNA-binding</keyword>
<evidence type="ECO:0000259" key="7">
    <source>
        <dbReference type="PROSITE" id="PS51032"/>
    </source>
</evidence>
<organism evidence="8 9">
    <name type="scientific">Micromonas commoda (strain RCC299 / NOUM17 / CCMP2709)</name>
    <name type="common">Picoplanktonic green alga</name>
    <dbReference type="NCBI Taxonomy" id="296587"/>
    <lineage>
        <taxon>Eukaryota</taxon>
        <taxon>Viridiplantae</taxon>
        <taxon>Chlorophyta</taxon>
        <taxon>Mamiellophyceae</taxon>
        <taxon>Mamiellales</taxon>
        <taxon>Mamiellaceae</taxon>
        <taxon>Micromonas</taxon>
    </lineage>
</organism>
<dbReference type="AlphaFoldDB" id="C1ECK4"/>
<accession>C1ECK4</accession>
<dbReference type="Proteomes" id="UP000002009">
    <property type="component" value="Chromosome 9"/>
</dbReference>
<feature type="compositionally biased region" description="Basic and acidic residues" evidence="6">
    <location>
        <begin position="211"/>
        <end position="222"/>
    </location>
</feature>
<name>C1ECK4_MICCC</name>
<keyword evidence="5" id="KW-0539">Nucleus</keyword>
<dbReference type="GO" id="GO:0003677">
    <property type="term" value="F:DNA binding"/>
    <property type="evidence" value="ECO:0007669"/>
    <property type="project" value="UniProtKB-KW"/>
</dbReference>
<dbReference type="EMBL" id="CP001329">
    <property type="protein sequence ID" value="ACO65919.1"/>
    <property type="molecule type" value="Genomic_DNA"/>
</dbReference>
<dbReference type="SMART" id="SM00380">
    <property type="entry name" value="AP2"/>
    <property type="match status" value="1"/>
</dbReference>
<gene>
    <name evidence="8" type="ORF">MICPUN_102382</name>
</gene>
<feature type="region of interest" description="Disordered" evidence="6">
    <location>
        <begin position="192"/>
        <end position="228"/>
    </location>
</feature>
<dbReference type="GeneID" id="8246205"/>
<evidence type="ECO:0000256" key="6">
    <source>
        <dbReference type="SAM" id="MobiDB-lite"/>
    </source>
</evidence>
<sequence>MAPNDVDDDDDKPLTEILRGAAGDVNPSGGAGPLAVIGNDGGAGAGTYSRGTKRRVGKSGYRGVALHNKSGRYRARITSTAGDGRQRALGYFETKELAALAWDKAAREIGFAPELLNFPDKEEEAKAEARINGIEELKDLHGGATLATLALGSTEDSTANAQAIPGAPVEEEARALIVHKDVTWSHKVSTADKVSTGDSNQTAHDANQAAHDADLEGKEPKMKGVRRKGQSIYEARIKMRGEDKRTCLGRFKTLAEAADAYDAKAREAGYCVNVCKHFGDHVDSKTLDDIGSPTGTKGIRAISSERAQNMDRGVIPDDLQAYFDREEAIDPRSAKEKRVAENGGDLFGAFLLDKPGIYKFLGVFKMEAHCVAALKNTIPEWKLKNQERERNGRGAKARKKREQEELLKLEAPPAGQATQAEAVTAALPAPTAINGSLQDTTPWQTTGVL</sequence>
<dbReference type="PROSITE" id="PS51032">
    <property type="entry name" value="AP2_ERF"/>
    <property type="match status" value="2"/>
</dbReference>
<dbReference type="RefSeq" id="XP_002504661.1">
    <property type="nucleotide sequence ID" value="XM_002504615.1"/>
</dbReference>
<comment type="subcellular location">
    <subcellularLocation>
        <location evidence="1">Nucleus</location>
    </subcellularLocation>
</comment>
<feature type="region of interest" description="Disordered" evidence="6">
    <location>
        <begin position="1"/>
        <end position="30"/>
    </location>
</feature>
<feature type="domain" description="AP2/ERF" evidence="7">
    <location>
        <begin position="60"/>
        <end position="119"/>
    </location>
</feature>
<reference evidence="8 9" key="1">
    <citation type="journal article" date="2009" name="Science">
        <title>Green evolution and dynamic adaptations revealed by genomes of the marine picoeukaryotes Micromonas.</title>
        <authorList>
            <person name="Worden A.Z."/>
            <person name="Lee J.H."/>
            <person name="Mock T."/>
            <person name="Rouze P."/>
            <person name="Simmons M.P."/>
            <person name="Aerts A.L."/>
            <person name="Allen A.E."/>
            <person name="Cuvelier M.L."/>
            <person name="Derelle E."/>
            <person name="Everett M.V."/>
            <person name="Foulon E."/>
            <person name="Grimwood J."/>
            <person name="Gundlach H."/>
            <person name="Henrissat B."/>
            <person name="Napoli C."/>
            <person name="McDonald S.M."/>
            <person name="Parker M.S."/>
            <person name="Rombauts S."/>
            <person name="Salamov A."/>
            <person name="Von Dassow P."/>
            <person name="Badger J.H."/>
            <person name="Coutinho P.M."/>
            <person name="Demir E."/>
            <person name="Dubchak I."/>
            <person name="Gentemann C."/>
            <person name="Eikrem W."/>
            <person name="Gready J.E."/>
            <person name="John U."/>
            <person name="Lanier W."/>
            <person name="Lindquist E.A."/>
            <person name="Lucas S."/>
            <person name="Mayer K.F."/>
            <person name="Moreau H."/>
            <person name="Not F."/>
            <person name="Otillar R."/>
            <person name="Panaud O."/>
            <person name="Pangilinan J."/>
            <person name="Paulsen I."/>
            <person name="Piegu B."/>
            <person name="Poliakov A."/>
            <person name="Robbens S."/>
            <person name="Schmutz J."/>
            <person name="Toulza E."/>
            <person name="Wyss T."/>
            <person name="Zelensky A."/>
            <person name="Zhou K."/>
            <person name="Armbrust E.V."/>
            <person name="Bhattacharya D."/>
            <person name="Goodenough U.W."/>
            <person name="Van de Peer Y."/>
            <person name="Grigoriev I.V."/>
        </authorList>
    </citation>
    <scope>NUCLEOTIDE SEQUENCE [LARGE SCALE GENOMIC DNA]</scope>
    <source>
        <strain evidence="9">RCC299 / NOUM17</strain>
    </source>
</reference>
<dbReference type="PANTHER" id="PTHR31677:SF228">
    <property type="entry name" value="ETHYLENE-RESPONSIVE TRANSCRIPTION FACTOR 10-RELATED"/>
    <property type="match status" value="1"/>
</dbReference>
<dbReference type="GO" id="GO:0005634">
    <property type="term" value="C:nucleus"/>
    <property type="evidence" value="ECO:0007669"/>
    <property type="project" value="UniProtKB-SubCell"/>
</dbReference>
<evidence type="ECO:0000256" key="4">
    <source>
        <dbReference type="ARBA" id="ARBA00023163"/>
    </source>
</evidence>
<dbReference type="InterPro" id="IPR036955">
    <property type="entry name" value="AP2/ERF_dom_sf"/>
</dbReference>
<dbReference type="OrthoDB" id="1932364at2759"/>
<evidence type="ECO:0000256" key="3">
    <source>
        <dbReference type="ARBA" id="ARBA00023125"/>
    </source>
</evidence>
<feature type="compositionally biased region" description="Low complexity" evidence="6">
    <location>
        <begin position="200"/>
        <end position="210"/>
    </location>
</feature>
<evidence type="ECO:0000313" key="8">
    <source>
        <dbReference type="EMBL" id="ACO65919.1"/>
    </source>
</evidence>
<dbReference type="KEGG" id="mis:MICPUN_102382"/>
<keyword evidence="4" id="KW-0804">Transcription</keyword>
<dbReference type="PANTHER" id="PTHR31677">
    <property type="entry name" value="AP2 DOMAIN CLASS TRANSCRIPTION FACTOR"/>
    <property type="match status" value="1"/>
</dbReference>
<feature type="domain" description="AP2/ERF" evidence="7">
    <location>
        <begin position="221"/>
        <end position="279"/>
    </location>
</feature>
<dbReference type="InterPro" id="IPR001471">
    <property type="entry name" value="AP2/ERF_dom"/>
</dbReference>
<dbReference type="InParanoid" id="C1ECK4"/>